<evidence type="ECO:0000313" key="1">
    <source>
        <dbReference type="EMBL" id="TDY42887.1"/>
    </source>
</evidence>
<dbReference type="AlphaFoldDB" id="A0A4V3HDY2"/>
<dbReference type="Proteomes" id="UP000295509">
    <property type="component" value="Unassembled WGS sequence"/>
</dbReference>
<name>A0A4V3HDY2_9BURK</name>
<accession>A0A4V3HDY2</accession>
<proteinExistence type="predicted"/>
<dbReference type="EMBL" id="SORE01000019">
    <property type="protein sequence ID" value="TDY42887.1"/>
    <property type="molecule type" value="Genomic_DNA"/>
</dbReference>
<dbReference type="RefSeq" id="WP_208327956.1">
    <property type="nucleotide sequence ID" value="NZ_SORE01000019.1"/>
</dbReference>
<keyword evidence="2" id="KW-1185">Reference proteome</keyword>
<gene>
    <name evidence="1" type="ORF">BX592_1191</name>
</gene>
<reference evidence="1 2" key="1">
    <citation type="submission" date="2019-03" db="EMBL/GenBank/DDBJ databases">
        <title>Genomic Encyclopedia of Type Strains, Phase III (KMG-III): the genomes of soil and plant-associated and newly described type strains.</title>
        <authorList>
            <person name="Whitman W."/>
        </authorList>
    </citation>
    <scope>NUCLEOTIDE SEQUENCE [LARGE SCALE GENOMIC DNA]</scope>
    <source>
        <strain evidence="1 2">LMG 29544</strain>
    </source>
</reference>
<evidence type="ECO:0000313" key="2">
    <source>
        <dbReference type="Proteomes" id="UP000295509"/>
    </source>
</evidence>
<comment type="caution">
    <text evidence="1">The sequence shown here is derived from an EMBL/GenBank/DDBJ whole genome shotgun (WGS) entry which is preliminary data.</text>
</comment>
<feature type="non-terminal residue" evidence="1">
    <location>
        <position position="60"/>
    </location>
</feature>
<protein>
    <submittedName>
        <fullName evidence="1">Uncharacterized protein</fullName>
    </submittedName>
</protein>
<sequence length="60" mass="6652">MLAVVIVVNDGLDKGNHDVAQLDFQEFERDLSVISWARHIMSDKNHGYANEEETHGGVSG</sequence>
<organism evidence="1 2">
    <name type="scientific">Paraburkholderia rhizosphaerae</name>
    <dbReference type="NCBI Taxonomy" id="480658"/>
    <lineage>
        <taxon>Bacteria</taxon>
        <taxon>Pseudomonadati</taxon>
        <taxon>Pseudomonadota</taxon>
        <taxon>Betaproteobacteria</taxon>
        <taxon>Burkholderiales</taxon>
        <taxon>Burkholderiaceae</taxon>
        <taxon>Paraburkholderia</taxon>
    </lineage>
</organism>